<dbReference type="RefSeq" id="WP_061057418.1">
    <property type="nucleotide sequence ID" value="NZ_ABGYJJ040000001.1"/>
</dbReference>
<protein>
    <submittedName>
        <fullName evidence="3">Uncharacterized protein</fullName>
    </submittedName>
</protein>
<organism evidence="3 4">
    <name type="scientific">Morganella morganii</name>
    <name type="common">Proteus morganii</name>
    <dbReference type="NCBI Taxonomy" id="582"/>
    <lineage>
        <taxon>Bacteria</taxon>
        <taxon>Pseudomonadati</taxon>
        <taxon>Pseudomonadota</taxon>
        <taxon>Gammaproteobacteria</taxon>
        <taxon>Enterobacterales</taxon>
        <taxon>Morganellaceae</taxon>
        <taxon>Morganella</taxon>
    </lineage>
</organism>
<dbReference type="EMBL" id="JAPKIY010000023">
    <property type="protein sequence ID" value="MDS0899033.1"/>
    <property type="molecule type" value="Genomic_DNA"/>
</dbReference>
<comment type="caution">
    <text evidence="3">The sequence shown here is derived from an EMBL/GenBank/DDBJ whole genome shotgun (WGS) entry which is preliminary data.</text>
</comment>
<reference evidence="3" key="1">
    <citation type="submission" date="2023-02" db="EMBL/GenBank/DDBJ databases">
        <title>Detection, antimicrobial susceptibility and genomic characterization of NDM-producing species of Morganellaceae, Yersiniaceae, and Enterobacteriaceae other than Klebsiella.</title>
        <authorList>
            <person name="Camargo C.H."/>
            <person name="Sacchi C.T."/>
            <person name="Campos K.R."/>
        </authorList>
    </citation>
    <scope>NUCLEOTIDE SEQUENCE</scope>
    <source>
        <strain evidence="3">1189_21</strain>
    </source>
</reference>
<dbReference type="Gene3D" id="1.20.5.170">
    <property type="match status" value="1"/>
</dbReference>
<keyword evidence="2" id="KW-1133">Transmembrane helix</keyword>
<evidence type="ECO:0000313" key="4">
    <source>
        <dbReference type="Proteomes" id="UP001182247"/>
    </source>
</evidence>
<name>A0AAE4FE82_MORMO</name>
<feature type="transmembrane region" description="Helical" evidence="2">
    <location>
        <begin position="157"/>
        <end position="177"/>
    </location>
</feature>
<dbReference type="Proteomes" id="UP001182247">
    <property type="component" value="Unassembled WGS sequence"/>
</dbReference>
<gene>
    <name evidence="3" type="ORF">OSC06_13725</name>
</gene>
<evidence type="ECO:0000313" key="3">
    <source>
        <dbReference type="EMBL" id="MDS0899033.1"/>
    </source>
</evidence>
<sequence>MGPSNISFADFKNKGSREKIKDGKNNSGGGGGDMESRVARLESDVSHIRTDISDIKFDIRKLSSDNADLKANMLVLIQKIDGLTDATSDIKRMVIGQPSSEETNGKFDLINSTLAEMTDKVSKRPSEDKLNVKFTEMSSEIKLLTEKTEGKLKDIRLNIILWILGLPSVIFGVYKLYQALNASA</sequence>
<keyword evidence="2" id="KW-0812">Transmembrane</keyword>
<proteinExistence type="predicted"/>
<feature type="region of interest" description="Disordered" evidence="1">
    <location>
        <begin position="1"/>
        <end position="35"/>
    </location>
</feature>
<evidence type="ECO:0000256" key="2">
    <source>
        <dbReference type="SAM" id="Phobius"/>
    </source>
</evidence>
<keyword evidence="2" id="KW-0472">Membrane</keyword>
<accession>A0AAE4FE82</accession>
<feature type="compositionally biased region" description="Basic and acidic residues" evidence="1">
    <location>
        <begin position="11"/>
        <end position="24"/>
    </location>
</feature>
<evidence type="ECO:0000256" key="1">
    <source>
        <dbReference type="SAM" id="MobiDB-lite"/>
    </source>
</evidence>
<dbReference type="AlphaFoldDB" id="A0AAE4FE82"/>